<protein>
    <submittedName>
        <fullName evidence="7">ABC transporter ATP-binding protein</fullName>
    </submittedName>
</protein>
<dbReference type="PANTHER" id="PTHR43553:SF24">
    <property type="entry name" value="ENERGY-COUPLING FACTOR TRANSPORTER ATP-BINDING PROTEIN ECFA1"/>
    <property type="match status" value="1"/>
</dbReference>
<dbReference type="EMBL" id="JACSQK010000006">
    <property type="protein sequence ID" value="MBD7961607.1"/>
    <property type="molecule type" value="Genomic_DNA"/>
</dbReference>
<dbReference type="CDD" id="cd03225">
    <property type="entry name" value="ABC_cobalt_CbiO_domain1"/>
    <property type="match status" value="1"/>
</dbReference>
<keyword evidence="3" id="KW-1003">Cell membrane</keyword>
<evidence type="ECO:0000256" key="3">
    <source>
        <dbReference type="ARBA" id="ARBA00022475"/>
    </source>
</evidence>
<name>A0ABR8SDS2_9BURK</name>
<dbReference type="SUPFAM" id="SSF52540">
    <property type="entry name" value="P-loop containing nucleoside triphosphate hydrolases"/>
    <property type="match status" value="1"/>
</dbReference>
<dbReference type="InterPro" id="IPR015856">
    <property type="entry name" value="ABC_transpr_CbiO/EcfA_su"/>
</dbReference>
<evidence type="ECO:0000259" key="6">
    <source>
        <dbReference type="PROSITE" id="PS50893"/>
    </source>
</evidence>
<dbReference type="Pfam" id="PF00005">
    <property type="entry name" value="ABC_tran"/>
    <property type="match status" value="1"/>
</dbReference>
<dbReference type="InterPro" id="IPR050095">
    <property type="entry name" value="ECF_ABC_transporter_ATP-bd"/>
</dbReference>
<keyword evidence="8" id="KW-1185">Reference proteome</keyword>
<evidence type="ECO:0000256" key="1">
    <source>
        <dbReference type="ARBA" id="ARBA00005417"/>
    </source>
</evidence>
<evidence type="ECO:0000256" key="2">
    <source>
        <dbReference type="ARBA" id="ARBA00022448"/>
    </source>
</evidence>
<gene>
    <name evidence="7" type="ORF">H9646_14110</name>
</gene>
<sequence length="246" mass="26669">MNSHTVVTDSSTAAALALQQVRLQRGRTQVFDGLSLQLHEPRIGLIGDNGAGKTSLLRLLCGLEVPDSGQVLSQGQDLHAAGAQRARWVGMMFQNPDDQIIFPTVVEELALGLQPQGLKKKEAKAQALQFLQNRGLQDWADRAVTSLSQGQRQHVCWLALLLAGPRSLLLDEPFASLDLPGQARLARDIAQTAQQVIVSTHLLEHVRNFSRVIWLEQGRVLADGAGSTVCAAYEASVRARVAAMDS</sequence>
<keyword evidence="2" id="KW-0813">Transport</keyword>
<comment type="caution">
    <text evidence="7">The sequence shown here is derived from an EMBL/GenBank/DDBJ whole genome shotgun (WGS) entry which is preliminary data.</text>
</comment>
<keyword evidence="4" id="KW-0547">Nucleotide-binding</keyword>
<keyword evidence="3" id="KW-0472">Membrane</keyword>
<comment type="similarity">
    <text evidence="1">Belongs to the ABC transporter superfamily.</text>
</comment>
<dbReference type="GO" id="GO:0005524">
    <property type="term" value="F:ATP binding"/>
    <property type="evidence" value="ECO:0007669"/>
    <property type="project" value="UniProtKB-KW"/>
</dbReference>
<dbReference type="RefSeq" id="WP_191723998.1">
    <property type="nucleotide sequence ID" value="NZ_JACSQK010000006.1"/>
</dbReference>
<dbReference type="InterPro" id="IPR003593">
    <property type="entry name" value="AAA+_ATPase"/>
</dbReference>
<proteinExistence type="inferred from homology"/>
<organism evidence="7 8">
    <name type="scientific">Comamonas avium</name>
    <dbReference type="NCBI Taxonomy" id="2762231"/>
    <lineage>
        <taxon>Bacteria</taxon>
        <taxon>Pseudomonadati</taxon>
        <taxon>Pseudomonadota</taxon>
        <taxon>Betaproteobacteria</taxon>
        <taxon>Burkholderiales</taxon>
        <taxon>Comamonadaceae</taxon>
        <taxon>Comamonas</taxon>
    </lineage>
</organism>
<dbReference type="InterPro" id="IPR003439">
    <property type="entry name" value="ABC_transporter-like_ATP-bd"/>
</dbReference>
<dbReference type="PROSITE" id="PS50893">
    <property type="entry name" value="ABC_TRANSPORTER_2"/>
    <property type="match status" value="1"/>
</dbReference>
<feature type="domain" description="ABC transporter" evidence="6">
    <location>
        <begin position="16"/>
        <end position="242"/>
    </location>
</feature>
<accession>A0ABR8SDS2</accession>
<evidence type="ECO:0000313" key="8">
    <source>
        <dbReference type="Proteomes" id="UP000634919"/>
    </source>
</evidence>
<reference evidence="7 8" key="1">
    <citation type="submission" date="2020-08" db="EMBL/GenBank/DDBJ databases">
        <title>A Genomic Blueprint of the Chicken Gut Microbiome.</title>
        <authorList>
            <person name="Gilroy R."/>
            <person name="Ravi A."/>
            <person name="Getino M."/>
            <person name="Pursley I."/>
            <person name="Horton D.L."/>
            <person name="Alikhan N.-F."/>
            <person name="Baker D."/>
            <person name="Gharbi K."/>
            <person name="Hall N."/>
            <person name="Watson M."/>
            <person name="Adriaenssens E.M."/>
            <person name="Foster-Nyarko E."/>
            <person name="Jarju S."/>
            <person name="Secka A."/>
            <person name="Antonio M."/>
            <person name="Oren A."/>
            <person name="Chaudhuri R."/>
            <person name="La Ragione R.M."/>
            <person name="Hildebrand F."/>
            <person name="Pallen M.J."/>
        </authorList>
    </citation>
    <scope>NUCLEOTIDE SEQUENCE [LARGE SCALE GENOMIC DNA]</scope>
    <source>
        <strain evidence="7 8">Sa2CVA6</strain>
    </source>
</reference>
<dbReference type="SMART" id="SM00382">
    <property type="entry name" value="AAA"/>
    <property type="match status" value="1"/>
</dbReference>
<evidence type="ECO:0000313" key="7">
    <source>
        <dbReference type="EMBL" id="MBD7961607.1"/>
    </source>
</evidence>
<dbReference type="Gene3D" id="3.40.50.300">
    <property type="entry name" value="P-loop containing nucleotide triphosphate hydrolases"/>
    <property type="match status" value="1"/>
</dbReference>
<dbReference type="Proteomes" id="UP000634919">
    <property type="component" value="Unassembled WGS sequence"/>
</dbReference>
<dbReference type="InterPro" id="IPR027417">
    <property type="entry name" value="P-loop_NTPase"/>
</dbReference>
<keyword evidence="5 7" id="KW-0067">ATP-binding</keyword>
<evidence type="ECO:0000256" key="5">
    <source>
        <dbReference type="ARBA" id="ARBA00022840"/>
    </source>
</evidence>
<evidence type="ECO:0000256" key="4">
    <source>
        <dbReference type="ARBA" id="ARBA00022741"/>
    </source>
</evidence>
<dbReference type="PANTHER" id="PTHR43553">
    <property type="entry name" value="HEAVY METAL TRANSPORTER"/>
    <property type="match status" value="1"/>
</dbReference>